<gene>
    <name evidence="1" type="ORF">DAPK24_030520</name>
</gene>
<sequence>MKRSVAECDSGDGGGYVDDYAGGYALKRRPLRDCFEGESPDNSVQNMDNGQFNTVQPFNIEYSQCKSLLMNGNEMEETGNVSNTTSNNIINNNNVKTLSHTRHQYNDRFNGSVSFADLKDDYNYNYDYDTMNNVDCLYSLNYLKEITPFQQSQPVYPKLSLQQMEHSNEQERQTLNYTKTKPTFSREGSPSLIDDVTLLPTQTKYRYGKTYTKHPSSIRSFNNSKSSSTFISID</sequence>
<comment type="caution">
    <text evidence="1">The sequence shown here is derived from an EMBL/GenBank/DDBJ whole genome shotgun (WGS) entry which is preliminary data.</text>
</comment>
<name>A0AAV5R660_PICKL</name>
<dbReference type="AlphaFoldDB" id="A0AAV5R660"/>
<reference evidence="1 2" key="1">
    <citation type="journal article" date="2023" name="Elife">
        <title>Identification of key yeast species and microbe-microbe interactions impacting larval growth of Drosophila in the wild.</title>
        <authorList>
            <person name="Mure A."/>
            <person name="Sugiura Y."/>
            <person name="Maeda R."/>
            <person name="Honda K."/>
            <person name="Sakurai N."/>
            <person name="Takahashi Y."/>
            <person name="Watada M."/>
            <person name="Katoh T."/>
            <person name="Gotoh A."/>
            <person name="Gotoh Y."/>
            <person name="Taniguchi I."/>
            <person name="Nakamura K."/>
            <person name="Hayashi T."/>
            <person name="Katayama T."/>
            <person name="Uemura T."/>
            <person name="Hattori Y."/>
        </authorList>
    </citation>
    <scope>NUCLEOTIDE SEQUENCE [LARGE SCALE GENOMIC DNA]</scope>
    <source>
        <strain evidence="1 2">PK-24</strain>
    </source>
</reference>
<dbReference type="EMBL" id="BTGB01000003">
    <property type="protein sequence ID" value="GMM46477.1"/>
    <property type="molecule type" value="Genomic_DNA"/>
</dbReference>
<proteinExistence type="predicted"/>
<dbReference type="Proteomes" id="UP001378960">
    <property type="component" value="Unassembled WGS sequence"/>
</dbReference>
<organism evidence="1 2">
    <name type="scientific">Pichia kluyveri</name>
    <name type="common">Yeast</name>
    <dbReference type="NCBI Taxonomy" id="36015"/>
    <lineage>
        <taxon>Eukaryota</taxon>
        <taxon>Fungi</taxon>
        <taxon>Dikarya</taxon>
        <taxon>Ascomycota</taxon>
        <taxon>Saccharomycotina</taxon>
        <taxon>Pichiomycetes</taxon>
        <taxon>Pichiales</taxon>
        <taxon>Pichiaceae</taxon>
        <taxon>Pichia</taxon>
    </lineage>
</organism>
<keyword evidence="2" id="KW-1185">Reference proteome</keyword>
<accession>A0AAV5R660</accession>
<evidence type="ECO:0000313" key="2">
    <source>
        <dbReference type="Proteomes" id="UP001378960"/>
    </source>
</evidence>
<protein>
    <submittedName>
        <fullName evidence="1">Uncharacterized protein</fullName>
    </submittedName>
</protein>
<evidence type="ECO:0000313" key="1">
    <source>
        <dbReference type="EMBL" id="GMM46477.1"/>
    </source>
</evidence>